<keyword evidence="7 10" id="KW-0472">Membrane</keyword>
<proteinExistence type="inferred from homology"/>
<evidence type="ECO:0000256" key="8">
    <source>
        <dbReference type="ARBA" id="ARBA00025197"/>
    </source>
</evidence>
<evidence type="ECO:0000256" key="6">
    <source>
        <dbReference type="ARBA" id="ARBA00023078"/>
    </source>
</evidence>
<comment type="subcellular location">
    <subcellularLocation>
        <location evidence="1">Membrane</location>
        <topology evidence="1">Single-pass membrane protein</topology>
    </subcellularLocation>
    <subcellularLocation>
        <location evidence="10">Plastid</location>
        <location evidence="10">Chloroplast thylakoid membrane</location>
        <topology evidence="10">Single-pass membrane protein</topology>
    </subcellularLocation>
</comment>
<comment type="similarity">
    <text evidence="10">Belongs to the PetL family.</text>
</comment>
<keyword evidence="6 10" id="KW-0793">Thylakoid</keyword>
<dbReference type="GeneID" id="40868856"/>
<evidence type="ECO:0000256" key="10">
    <source>
        <dbReference type="HAMAP-Rule" id="MF_00433"/>
    </source>
</evidence>
<geneLocation type="chloroplast" evidence="11"/>
<dbReference type="Pfam" id="PF05115">
    <property type="entry name" value="PetL"/>
    <property type="match status" value="1"/>
</dbReference>
<keyword evidence="10" id="KW-0602">Photosynthesis</keyword>
<dbReference type="RefSeq" id="YP_009677017.1">
    <property type="nucleotide sequence ID" value="NC_043929.1"/>
</dbReference>
<dbReference type="GO" id="GO:0015979">
    <property type="term" value="P:photosynthesis"/>
    <property type="evidence" value="ECO:0007669"/>
    <property type="project" value="UniProtKB-KW"/>
</dbReference>
<gene>
    <name evidence="10 11" type="primary">petL</name>
</gene>
<accession>A0A514CPD8</accession>
<evidence type="ECO:0000256" key="1">
    <source>
        <dbReference type="ARBA" id="ARBA00004167"/>
    </source>
</evidence>
<keyword evidence="3 10" id="KW-0812">Transmembrane</keyword>
<dbReference type="AlphaFoldDB" id="A0A514CPD8"/>
<evidence type="ECO:0000256" key="3">
    <source>
        <dbReference type="ARBA" id="ARBA00022692"/>
    </source>
</evidence>
<keyword evidence="5 10" id="KW-1133">Transmembrane helix</keyword>
<dbReference type="GO" id="GO:0009055">
    <property type="term" value="F:electron transfer activity"/>
    <property type="evidence" value="ECO:0007669"/>
    <property type="project" value="InterPro"/>
</dbReference>
<comment type="function">
    <text evidence="8 10">Component of the cytochrome b6-f complex, which mediates electron transfer between photosystem II (PSII) and photosystem I (PSI), cyclic electron flow around PSI, and state transitions. PetL is important for photoautotrophic growth as well as for electron transfer efficiency and stability of the cytochrome b6-f complex.</text>
</comment>
<protein>
    <recommendedName>
        <fullName evidence="10">Cytochrome b6-f complex subunit 6</fullName>
    </recommendedName>
    <alternativeName>
        <fullName evidence="10">Cytochrome b6-f complex subunit PetL</fullName>
    </alternativeName>
    <alternativeName>
        <fullName evidence="10">Cytochrome b6-f complex subunit VI</fullName>
    </alternativeName>
</protein>
<evidence type="ECO:0000256" key="2">
    <source>
        <dbReference type="ARBA" id="ARBA00022448"/>
    </source>
</evidence>
<dbReference type="InterPro" id="IPR007802">
    <property type="entry name" value="Cyt_b6/f_cplx_su6"/>
</dbReference>
<keyword evidence="11" id="KW-0150">Chloroplast</keyword>
<reference evidence="11" key="1">
    <citation type="submission" date="2019-02" db="EMBL/GenBank/DDBJ databases">
        <title>Dictyochophyceae plastid genomes reveal unusual variability of their organisation.</title>
        <authorList>
            <person name="Han K.Y."/>
            <person name="Maciszewski K."/>
            <person name="Graf L."/>
            <person name="Andersen R.A."/>
            <person name="Karnkowska A."/>
            <person name="Yoon H.S."/>
        </authorList>
    </citation>
    <scope>NUCLEOTIDE SEQUENCE</scope>
</reference>
<keyword evidence="4 10" id="KW-0249">Electron transport</keyword>
<dbReference type="GO" id="GO:0009535">
    <property type="term" value="C:chloroplast thylakoid membrane"/>
    <property type="evidence" value="ECO:0007669"/>
    <property type="project" value="UniProtKB-SubCell"/>
</dbReference>
<dbReference type="GO" id="GO:0009512">
    <property type="term" value="C:cytochrome b6f complex"/>
    <property type="evidence" value="ECO:0007669"/>
    <property type="project" value="InterPro"/>
</dbReference>
<keyword evidence="2 10" id="KW-0813">Transport</keyword>
<evidence type="ECO:0000313" key="11">
    <source>
        <dbReference type="EMBL" id="QDH81678.1"/>
    </source>
</evidence>
<sequence>MTTIIDYFLLVSFVFALAAGLFLGFKAIKLI</sequence>
<organism evidence="11">
    <name type="scientific">Octactis speculum</name>
    <dbReference type="NCBI Taxonomy" id="3111310"/>
    <lineage>
        <taxon>Eukaryota</taxon>
        <taxon>Sar</taxon>
        <taxon>Stramenopiles</taxon>
        <taxon>Ochrophyta</taxon>
        <taxon>Dictyochophyceae</taxon>
        <taxon>Dictyochales</taxon>
        <taxon>Dictyochaceae</taxon>
        <taxon>Octactis</taxon>
    </lineage>
</organism>
<evidence type="ECO:0000256" key="7">
    <source>
        <dbReference type="ARBA" id="ARBA00023136"/>
    </source>
</evidence>
<evidence type="ECO:0000256" key="9">
    <source>
        <dbReference type="ARBA" id="ARBA00025834"/>
    </source>
</evidence>
<feature type="transmembrane region" description="Helical" evidence="10">
    <location>
        <begin position="7"/>
        <end position="28"/>
    </location>
</feature>
<comment type="subunit">
    <text evidence="9 10">The 4 large subunits of the cytochrome b6-f complex are cytochrome b6, subunit IV (17 kDa polypeptide, PetD), cytochrome f and the Rieske protein, while the 4 small subunits are PetG, PetL, PetM and PetN. The complex functions as a dimer.</text>
</comment>
<dbReference type="HAMAP" id="MF_00433">
    <property type="entry name" value="Cytb6_f_PetL"/>
    <property type="match status" value="1"/>
</dbReference>
<evidence type="ECO:0000256" key="5">
    <source>
        <dbReference type="ARBA" id="ARBA00022989"/>
    </source>
</evidence>
<name>A0A514CPD8_9STRA</name>
<evidence type="ECO:0000256" key="4">
    <source>
        <dbReference type="ARBA" id="ARBA00022982"/>
    </source>
</evidence>
<keyword evidence="11" id="KW-0934">Plastid</keyword>
<dbReference type="EMBL" id="MK561359">
    <property type="protein sequence ID" value="QDH81678.1"/>
    <property type="molecule type" value="Genomic_DNA"/>
</dbReference>